<reference evidence="1 2" key="1">
    <citation type="journal article" date="2012" name="J. Bacteriol.">
        <title>Comparative Genomic Analyses of 17 Clinical Isolates of Gardnerella vaginalis Provide Evidence of Multiple Genetically Isolated Clades Consistent with Subspeciation into Genovars.</title>
        <authorList>
            <person name="Ahmed A."/>
            <person name="Earl J."/>
            <person name="Retchless A."/>
            <person name="Hillier S."/>
            <person name="Rabe L."/>
            <person name="Cherpes T."/>
            <person name="Powell E."/>
            <person name="Janto B."/>
            <person name="Eutsey R."/>
            <person name="Hiller N.L."/>
            <person name="Boissy R."/>
            <person name="Dahlgreen M."/>
            <person name="Hall B."/>
            <person name="Costerton J."/>
            <person name="Post J.C."/>
            <person name="Hu F."/>
            <person name="Ehrlich G."/>
        </authorList>
    </citation>
    <scope>NUCLEOTIDE SEQUENCE [LARGE SCALE GENOMIC DNA]</scope>
    <source>
        <strain evidence="1 2">55152</strain>
    </source>
</reference>
<organism evidence="1 2">
    <name type="scientific">Gardnerella vaginalis 55152</name>
    <dbReference type="NCBI Taxonomy" id="698955"/>
    <lineage>
        <taxon>Bacteria</taxon>
        <taxon>Bacillati</taxon>
        <taxon>Actinomycetota</taxon>
        <taxon>Actinomycetes</taxon>
        <taxon>Bifidobacteriales</taxon>
        <taxon>Bifidobacteriaceae</taxon>
        <taxon>Gardnerella</taxon>
    </lineage>
</organism>
<evidence type="ECO:0000313" key="2">
    <source>
        <dbReference type="Proteomes" id="UP000005936"/>
    </source>
</evidence>
<sequence length="61" mass="7101">MWWFGKQMRGGGLGFVVVFSDFGNKLGREDVSAANLRERFACFCFPNRPKREQTREEGLRD</sequence>
<protein>
    <submittedName>
        <fullName evidence="1">Uncharacterized protein</fullName>
    </submittedName>
</protein>
<name>I4LUS6_GARVA</name>
<comment type="caution">
    <text evidence="1">The sequence shown here is derived from an EMBL/GenBank/DDBJ whole genome shotgun (WGS) entry which is preliminary data.</text>
</comment>
<accession>I4LUS6</accession>
<gene>
    <name evidence="1" type="ORF">CGSMWGv55152_01970</name>
</gene>
<dbReference type="EMBL" id="ADEQ01000005">
    <property type="protein sequence ID" value="EIK80716.1"/>
    <property type="molecule type" value="Genomic_DNA"/>
</dbReference>
<dbReference type="Proteomes" id="UP000005936">
    <property type="component" value="Unassembled WGS sequence"/>
</dbReference>
<dbReference type="AlphaFoldDB" id="I4LUS6"/>
<evidence type="ECO:0000313" key="1">
    <source>
        <dbReference type="EMBL" id="EIK80716.1"/>
    </source>
</evidence>
<proteinExistence type="predicted"/>